<dbReference type="Gene3D" id="3.40.970.10">
    <property type="entry name" value="Ribonuclease H1, N-terminal domain"/>
    <property type="match status" value="1"/>
</dbReference>
<dbReference type="STRING" id="981085.W9RQN4"/>
<accession>W9RQN4</accession>
<dbReference type="AlphaFoldDB" id="W9RQN4"/>
<name>W9RQN4_9ROSA</name>
<evidence type="ECO:0000256" key="1">
    <source>
        <dbReference type="SAM" id="MobiDB-lite"/>
    </source>
</evidence>
<protein>
    <recommendedName>
        <fullName evidence="2">RNase H type-1 domain-containing protein</fullName>
    </recommendedName>
</protein>
<dbReference type="SUPFAM" id="SSF53098">
    <property type="entry name" value="Ribonuclease H-like"/>
    <property type="match status" value="1"/>
</dbReference>
<feature type="domain" description="RNase H type-1" evidence="2">
    <location>
        <begin position="230"/>
        <end position="361"/>
    </location>
</feature>
<dbReference type="GO" id="GO:0004523">
    <property type="term" value="F:RNA-DNA hybrid ribonuclease activity"/>
    <property type="evidence" value="ECO:0007669"/>
    <property type="project" value="InterPro"/>
</dbReference>
<dbReference type="PROSITE" id="PS50879">
    <property type="entry name" value="RNASE_H_1"/>
    <property type="match status" value="1"/>
</dbReference>
<dbReference type="Pfam" id="PF13456">
    <property type="entry name" value="RVT_3"/>
    <property type="match status" value="1"/>
</dbReference>
<dbReference type="InterPro" id="IPR009027">
    <property type="entry name" value="Ribosomal_bL9/RNase_H1_N"/>
</dbReference>
<dbReference type="InterPro" id="IPR012337">
    <property type="entry name" value="RNaseH-like_sf"/>
</dbReference>
<dbReference type="EMBL" id="KE345428">
    <property type="protein sequence ID" value="EXC04052.1"/>
    <property type="molecule type" value="Genomic_DNA"/>
</dbReference>
<dbReference type="SMR" id="W9RQN4"/>
<dbReference type="InterPro" id="IPR011320">
    <property type="entry name" value="RNase_H1_N"/>
</dbReference>
<evidence type="ECO:0000259" key="2">
    <source>
        <dbReference type="PROSITE" id="PS50879"/>
    </source>
</evidence>
<dbReference type="SUPFAM" id="SSF55658">
    <property type="entry name" value="L9 N-domain-like"/>
    <property type="match status" value="1"/>
</dbReference>
<dbReference type="eggNOG" id="ENOG502QRR5">
    <property type="taxonomic scope" value="Eukaryota"/>
</dbReference>
<keyword evidence="4" id="KW-1185">Reference proteome</keyword>
<feature type="region of interest" description="Disordered" evidence="1">
    <location>
        <begin position="64"/>
        <end position="90"/>
    </location>
</feature>
<dbReference type="PANTHER" id="PTHR46387">
    <property type="entry name" value="POLYNUCLEOTIDYL TRANSFERASE, RIBONUCLEASE H-LIKE SUPERFAMILY PROTEIN"/>
    <property type="match status" value="1"/>
</dbReference>
<dbReference type="Pfam" id="PF01693">
    <property type="entry name" value="Cauli_VI"/>
    <property type="match status" value="1"/>
</dbReference>
<dbReference type="FunFam" id="3.30.420.10:FF:000076">
    <property type="entry name" value="RBR-type E3 ubiquitin transferase"/>
    <property type="match status" value="1"/>
</dbReference>
<evidence type="ECO:0000313" key="3">
    <source>
        <dbReference type="EMBL" id="EXC04052.1"/>
    </source>
</evidence>
<dbReference type="InterPro" id="IPR036397">
    <property type="entry name" value="RNaseH_sf"/>
</dbReference>
<dbReference type="KEGG" id="mnt:21394306"/>
<dbReference type="Gene3D" id="3.30.420.10">
    <property type="entry name" value="Ribonuclease H-like superfamily/Ribonuclease H"/>
    <property type="match status" value="1"/>
</dbReference>
<gene>
    <name evidence="3" type="ORF">L484_011032</name>
</gene>
<dbReference type="InterPro" id="IPR002156">
    <property type="entry name" value="RNaseH_domain"/>
</dbReference>
<proteinExistence type="predicted"/>
<dbReference type="GO" id="GO:0003676">
    <property type="term" value="F:nucleic acid binding"/>
    <property type="evidence" value="ECO:0007669"/>
    <property type="project" value="InterPro"/>
</dbReference>
<organism evidence="3 4">
    <name type="scientific">Morus notabilis</name>
    <dbReference type="NCBI Taxonomy" id="981085"/>
    <lineage>
        <taxon>Eukaryota</taxon>
        <taxon>Viridiplantae</taxon>
        <taxon>Streptophyta</taxon>
        <taxon>Embryophyta</taxon>
        <taxon>Tracheophyta</taxon>
        <taxon>Spermatophyta</taxon>
        <taxon>Magnoliopsida</taxon>
        <taxon>eudicotyledons</taxon>
        <taxon>Gunneridae</taxon>
        <taxon>Pentapetalae</taxon>
        <taxon>rosids</taxon>
        <taxon>fabids</taxon>
        <taxon>Rosales</taxon>
        <taxon>Moraceae</taxon>
        <taxon>Moreae</taxon>
        <taxon>Morus</taxon>
    </lineage>
</organism>
<sequence>MNGLSQISSHIEAILRNSHYRARTCLYGAYYSYSWTRTISYKPRITALTQNSALTRFGGSRLYSRKAGKSSESAPPSRRKSKAEPAMEREKEKEKEAFYVVRKGDVVGVYRSLNDCQAQVGSSICDPPVSVFKGHRLPKETQEYLTSRGLKDAIYTIRVEDMKEGLFGPIVQCALPVKEVPTSSIGVTPSKDTSKKRSQLVAGLETAEGIGYISASTSDLPNVRDSSSLSSKSCFLMFDGASKGNPGRAGAGAVLLADDGRMICKLCEGLGETTNNVAEYRALLLGLRYAHKKGFNRISVLGDSKLVCLQVQGSWKVRDEKISKLYKEVKALENNFLSFQINHVLRDRNKEADAQANLATTLAGVSFKT</sequence>
<reference evidence="4" key="1">
    <citation type="submission" date="2013-01" db="EMBL/GenBank/DDBJ databases">
        <title>Draft Genome Sequence of a Mulberry Tree, Morus notabilis C.K. Schneid.</title>
        <authorList>
            <person name="He N."/>
            <person name="Zhao S."/>
        </authorList>
    </citation>
    <scope>NUCLEOTIDE SEQUENCE</scope>
</reference>
<dbReference type="Proteomes" id="UP000030645">
    <property type="component" value="Unassembled WGS sequence"/>
</dbReference>
<dbReference type="CDD" id="cd09279">
    <property type="entry name" value="RNase_HI_like"/>
    <property type="match status" value="1"/>
</dbReference>
<dbReference type="InterPro" id="IPR037056">
    <property type="entry name" value="RNase_H1_N_sf"/>
</dbReference>
<dbReference type="OrthoDB" id="2016287at2759"/>
<evidence type="ECO:0000313" key="4">
    <source>
        <dbReference type="Proteomes" id="UP000030645"/>
    </source>
</evidence>
<dbReference type="PANTHER" id="PTHR46387:SF2">
    <property type="entry name" value="RIBONUCLEASE HI"/>
    <property type="match status" value="1"/>
</dbReference>